<dbReference type="EMBL" id="JACRSS010000005">
    <property type="protein sequence ID" value="MBC8539134.1"/>
    <property type="molecule type" value="Genomic_DNA"/>
</dbReference>
<dbReference type="RefSeq" id="WP_249280748.1">
    <property type="nucleotide sequence ID" value="NZ_JACRSS010000005.1"/>
</dbReference>
<name>A0A926HWL2_9FIRM</name>
<gene>
    <name evidence="2" type="ORF">H8693_09340</name>
</gene>
<evidence type="ECO:0000313" key="2">
    <source>
        <dbReference type="EMBL" id="MBC8539134.1"/>
    </source>
</evidence>
<feature type="region of interest" description="Disordered" evidence="1">
    <location>
        <begin position="1"/>
        <end position="25"/>
    </location>
</feature>
<comment type="caution">
    <text evidence="2">The sequence shown here is derived from an EMBL/GenBank/DDBJ whole genome shotgun (WGS) entry which is preliminary data.</text>
</comment>
<sequence>MGNFEVVPSLPKPSVGMPGHPGKRTQVTKVSLVPSFQRMGKAFGSFEEIPALPENFGRDAGASRKENPSHESFFGSFLFKERNTLRSVFWGKCIALQKRQDISAGGYGRKTEKFEIPGPKKVRCDGKNMSAGNDVSRIFFKEVSVFPGVMFCFHSSSA</sequence>
<protein>
    <submittedName>
        <fullName evidence="2">Uncharacterized protein</fullName>
    </submittedName>
</protein>
<organism evidence="2 3">
    <name type="scientific">Guopingia tenuis</name>
    <dbReference type="NCBI Taxonomy" id="2763656"/>
    <lineage>
        <taxon>Bacteria</taxon>
        <taxon>Bacillati</taxon>
        <taxon>Bacillota</taxon>
        <taxon>Clostridia</taxon>
        <taxon>Christensenellales</taxon>
        <taxon>Christensenellaceae</taxon>
        <taxon>Guopingia</taxon>
    </lineage>
</organism>
<dbReference type="Proteomes" id="UP000617951">
    <property type="component" value="Unassembled WGS sequence"/>
</dbReference>
<keyword evidence="3" id="KW-1185">Reference proteome</keyword>
<proteinExistence type="predicted"/>
<evidence type="ECO:0000313" key="3">
    <source>
        <dbReference type="Proteomes" id="UP000617951"/>
    </source>
</evidence>
<evidence type="ECO:0000256" key="1">
    <source>
        <dbReference type="SAM" id="MobiDB-lite"/>
    </source>
</evidence>
<accession>A0A926HWL2</accession>
<dbReference type="AlphaFoldDB" id="A0A926HWL2"/>
<reference evidence="2" key="1">
    <citation type="submission" date="2020-08" db="EMBL/GenBank/DDBJ databases">
        <title>Genome public.</title>
        <authorList>
            <person name="Liu C."/>
            <person name="Sun Q."/>
        </authorList>
    </citation>
    <scope>NUCLEOTIDE SEQUENCE</scope>
    <source>
        <strain evidence="2">NSJ-63</strain>
    </source>
</reference>